<evidence type="ECO:0000313" key="3">
    <source>
        <dbReference type="Proteomes" id="UP000600918"/>
    </source>
</evidence>
<evidence type="ECO:0000313" key="2">
    <source>
        <dbReference type="EMBL" id="KAF7421525.1"/>
    </source>
</evidence>
<protein>
    <submittedName>
        <fullName evidence="2">Uncharacterized protein</fullName>
    </submittedName>
</protein>
<dbReference type="AlphaFoldDB" id="A0A834NYK8"/>
<dbReference type="Proteomes" id="UP000600918">
    <property type="component" value="Unassembled WGS sequence"/>
</dbReference>
<name>A0A834NYK8_VESPE</name>
<gene>
    <name evidence="2" type="ORF">H0235_009361</name>
</gene>
<reference evidence="2" key="1">
    <citation type="journal article" date="2020" name="G3 (Bethesda)">
        <title>High-Quality Assemblies for Three Invasive Social Wasps from the &lt;i&gt;Vespula&lt;/i&gt; Genus.</title>
        <authorList>
            <person name="Harrop T.W.R."/>
            <person name="Guhlin J."/>
            <person name="McLaughlin G.M."/>
            <person name="Permina E."/>
            <person name="Stockwell P."/>
            <person name="Gilligan J."/>
            <person name="Le Lec M.F."/>
            <person name="Gruber M.A.M."/>
            <person name="Quinn O."/>
            <person name="Lovegrove M."/>
            <person name="Duncan E.J."/>
            <person name="Remnant E.J."/>
            <person name="Van Eeckhoven J."/>
            <person name="Graham B."/>
            <person name="Knapp R.A."/>
            <person name="Langford K.W."/>
            <person name="Kronenberg Z."/>
            <person name="Press M.O."/>
            <person name="Eacker S.M."/>
            <person name="Wilson-Rankin E.E."/>
            <person name="Purcell J."/>
            <person name="Lester P.J."/>
            <person name="Dearden P.K."/>
        </authorList>
    </citation>
    <scope>NUCLEOTIDE SEQUENCE</scope>
    <source>
        <strain evidence="2">Volc-1</strain>
    </source>
</reference>
<accession>A0A834NYK8</accession>
<organism evidence="2 3">
    <name type="scientific">Vespula pensylvanica</name>
    <name type="common">Western yellow jacket</name>
    <name type="synonym">Wasp</name>
    <dbReference type="NCBI Taxonomy" id="30213"/>
    <lineage>
        <taxon>Eukaryota</taxon>
        <taxon>Metazoa</taxon>
        <taxon>Ecdysozoa</taxon>
        <taxon>Arthropoda</taxon>
        <taxon>Hexapoda</taxon>
        <taxon>Insecta</taxon>
        <taxon>Pterygota</taxon>
        <taxon>Neoptera</taxon>
        <taxon>Endopterygota</taxon>
        <taxon>Hymenoptera</taxon>
        <taxon>Apocrita</taxon>
        <taxon>Aculeata</taxon>
        <taxon>Vespoidea</taxon>
        <taxon>Vespidae</taxon>
        <taxon>Vespinae</taxon>
        <taxon>Vespula</taxon>
    </lineage>
</organism>
<dbReference type="EMBL" id="JACSDY010000008">
    <property type="protein sequence ID" value="KAF7421525.1"/>
    <property type="molecule type" value="Genomic_DNA"/>
</dbReference>
<sequence>MDEWPAAGEDVTRSVLGGPEQIYSVQEGLYAPCGARSTFKAVRGRTHSGENGRPELPVCLVAWLPDRNDNRIRQSNDGTMAMSHATGSPFPVNHHGRTPSVPLTGTR</sequence>
<keyword evidence="3" id="KW-1185">Reference proteome</keyword>
<comment type="caution">
    <text evidence="2">The sequence shown here is derived from an EMBL/GenBank/DDBJ whole genome shotgun (WGS) entry which is preliminary data.</text>
</comment>
<proteinExistence type="predicted"/>
<evidence type="ECO:0000256" key="1">
    <source>
        <dbReference type="SAM" id="MobiDB-lite"/>
    </source>
</evidence>
<feature type="region of interest" description="Disordered" evidence="1">
    <location>
        <begin position="70"/>
        <end position="107"/>
    </location>
</feature>